<gene>
    <name evidence="2" type="ORF">KI387_001690</name>
</gene>
<keyword evidence="3" id="KW-1185">Reference proteome</keyword>
<dbReference type="InterPro" id="IPR024768">
    <property type="entry name" value="Marf1"/>
</dbReference>
<feature type="non-terminal residue" evidence="2">
    <location>
        <position position="1"/>
    </location>
</feature>
<evidence type="ECO:0000256" key="1">
    <source>
        <dbReference type="SAM" id="MobiDB-lite"/>
    </source>
</evidence>
<evidence type="ECO:0000313" key="3">
    <source>
        <dbReference type="Proteomes" id="UP000824469"/>
    </source>
</evidence>
<accession>A0AA38GXH7</accession>
<feature type="compositionally biased region" description="Polar residues" evidence="1">
    <location>
        <begin position="57"/>
        <end position="72"/>
    </location>
</feature>
<name>A0AA38GXH7_TAXCH</name>
<organism evidence="2 3">
    <name type="scientific">Taxus chinensis</name>
    <name type="common">Chinese yew</name>
    <name type="synonym">Taxus wallichiana var. chinensis</name>
    <dbReference type="NCBI Taxonomy" id="29808"/>
    <lineage>
        <taxon>Eukaryota</taxon>
        <taxon>Viridiplantae</taxon>
        <taxon>Streptophyta</taxon>
        <taxon>Embryophyta</taxon>
        <taxon>Tracheophyta</taxon>
        <taxon>Spermatophyta</taxon>
        <taxon>Pinopsida</taxon>
        <taxon>Pinidae</taxon>
        <taxon>Conifers II</taxon>
        <taxon>Cupressales</taxon>
        <taxon>Taxaceae</taxon>
        <taxon>Taxus</taxon>
    </lineage>
</organism>
<dbReference type="GO" id="GO:0005777">
    <property type="term" value="C:peroxisome"/>
    <property type="evidence" value="ECO:0007669"/>
    <property type="project" value="InterPro"/>
</dbReference>
<evidence type="ECO:0000313" key="2">
    <source>
        <dbReference type="EMBL" id="KAH9329582.1"/>
    </source>
</evidence>
<dbReference type="Proteomes" id="UP000824469">
    <property type="component" value="Unassembled WGS sequence"/>
</dbReference>
<dbReference type="PANTHER" id="PTHR14379">
    <property type="entry name" value="LIMKAIN B LKAP"/>
    <property type="match status" value="1"/>
</dbReference>
<dbReference type="EMBL" id="JAHRHJ020000001">
    <property type="protein sequence ID" value="KAH9329582.1"/>
    <property type="molecule type" value="Genomic_DNA"/>
</dbReference>
<dbReference type="PANTHER" id="PTHR14379:SF3">
    <property type="entry name" value="MEIOSIS REGULATOR AND MRNA STABILITY FACTOR 1"/>
    <property type="match status" value="1"/>
</dbReference>
<protein>
    <recommendedName>
        <fullName evidence="4">NYN domain-containing protein</fullName>
    </recommendedName>
</protein>
<reference evidence="2 3" key="1">
    <citation type="journal article" date="2021" name="Nat. Plants">
        <title>The Taxus genome provides insights into paclitaxel biosynthesis.</title>
        <authorList>
            <person name="Xiong X."/>
            <person name="Gou J."/>
            <person name="Liao Q."/>
            <person name="Li Y."/>
            <person name="Zhou Q."/>
            <person name="Bi G."/>
            <person name="Li C."/>
            <person name="Du R."/>
            <person name="Wang X."/>
            <person name="Sun T."/>
            <person name="Guo L."/>
            <person name="Liang H."/>
            <person name="Lu P."/>
            <person name="Wu Y."/>
            <person name="Zhang Z."/>
            <person name="Ro D.K."/>
            <person name="Shang Y."/>
            <person name="Huang S."/>
            <person name="Yan J."/>
        </authorList>
    </citation>
    <scope>NUCLEOTIDE SEQUENCE [LARGE SCALE GENOMIC DNA]</scope>
    <source>
        <strain evidence="2">Ta-2019</strain>
    </source>
</reference>
<feature type="region of interest" description="Disordered" evidence="1">
    <location>
        <begin position="36"/>
        <end position="80"/>
    </location>
</feature>
<dbReference type="AlphaFoldDB" id="A0AA38GXH7"/>
<feature type="non-terminal residue" evidence="2">
    <location>
        <position position="230"/>
    </location>
</feature>
<dbReference type="GO" id="GO:0010468">
    <property type="term" value="P:regulation of gene expression"/>
    <property type="evidence" value="ECO:0007669"/>
    <property type="project" value="InterPro"/>
</dbReference>
<evidence type="ECO:0008006" key="4">
    <source>
        <dbReference type="Google" id="ProtNLM"/>
    </source>
</evidence>
<comment type="caution">
    <text evidence="2">The sequence shown here is derived from an EMBL/GenBank/DDBJ whole genome shotgun (WGS) entry which is preliminary data.</text>
</comment>
<proteinExistence type="predicted"/>
<sequence>DFDRAVHMLEERGYPFIAAELTDDGEIMEWPEMNNLTREKSEPNISEFESTPKDQLPASSNVKNSEPNSCESTPGKAQCDSGPPRLGIFWDLETCGALKGVPHDAVPVNIKKILSRHGINEKIAYGDVSTFPQNIVDACKTNGVSIIDGKEVSLEKAMMEDMFMFGVDNPFTGKILLISERRFYPDLWTLDPISAFFVAVPDLKAADNYFYRVRTEFVLEWPQEAMDGCR</sequence>